<sequence>MRLERSRFVLVFLLVAVVSIAGKSRVQQRELFYEAFSSGSAEQIDQALAAIKRANGKLAIAYEGALLMRKAGLIKGAGEKLKMFKKGHELFESEIAKDPGNVELKFIRLCIQEKAPKILKYRKELDEDKAAVIKHFSMLPQEVQKQVLDYAASSEILTEQDLK</sequence>
<organism evidence="1 2">
    <name type="scientific">Ravibacter arvi</name>
    <dbReference type="NCBI Taxonomy" id="2051041"/>
    <lineage>
        <taxon>Bacteria</taxon>
        <taxon>Pseudomonadati</taxon>
        <taxon>Bacteroidota</taxon>
        <taxon>Cytophagia</taxon>
        <taxon>Cytophagales</taxon>
        <taxon>Spirosomataceae</taxon>
        <taxon>Ravibacter</taxon>
    </lineage>
</organism>
<evidence type="ECO:0000313" key="1">
    <source>
        <dbReference type="EMBL" id="GAA4434986.1"/>
    </source>
</evidence>
<protein>
    <recommendedName>
        <fullName evidence="3">DUF4142 domain-containing protein</fullName>
    </recommendedName>
</protein>
<evidence type="ECO:0008006" key="3">
    <source>
        <dbReference type="Google" id="ProtNLM"/>
    </source>
</evidence>
<gene>
    <name evidence="1" type="ORF">GCM10023091_10700</name>
</gene>
<dbReference type="Proteomes" id="UP001501508">
    <property type="component" value="Unassembled WGS sequence"/>
</dbReference>
<accession>A0ABP8LTH4</accession>
<name>A0ABP8LTH4_9BACT</name>
<dbReference type="EMBL" id="BAABEY010000011">
    <property type="protein sequence ID" value="GAA4434986.1"/>
    <property type="molecule type" value="Genomic_DNA"/>
</dbReference>
<reference evidence="2" key="1">
    <citation type="journal article" date="2019" name="Int. J. Syst. Evol. Microbiol.">
        <title>The Global Catalogue of Microorganisms (GCM) 10K type strain sequencing project: providing services to taxonomists for standard genome sequencing and annotation.</title>
        <authorList>
            <consortium name="The Broad Institute Genomics Platform"/>
            <consortium name="The Broad Institute Genome Sequencing Center for Infectious Disease"/>
            <person name="Wu L."/>
            <person name="Ma J."/>
        </authorList>
    </citation>
    <scope>NUCLEOTIDE SEQUENCE [LARGE SCALE GENOMIC DNA]</scope>
    <source>
        <strain evidence="2">JCM 31920</strain>
    </source>
</reference>
<comment type="caution">
    <text evidence="1">The sequence shown here is derived from an EMBL/GenBank/DDBJ whole genome shotgun (WGS) entry which is preliminary data.</text>
</comment>
<proteinExistence type="predicted"/>
<dbReference type="RefSeq" id="WP_345027049.1">
    <property type="nucleotide sequence ID" value="NZ_BAABEY010000011.1"/>
</dbReference>
<keyword evidence="2" id="KW-1185">Reference proteome</keyword>
<evidence type="ECO:0000313" key="2">
    <source>
        <dbReference type="Proteomes" id="UP001501508"/>
    </source>
</evidence>